<dbReference type="AlphaFoldDB" id="G4ZZN6"/>
<dbReference type="RefSeq" id="XP_009533127.1">
    <property type="nucleotide sequence ID" value="XM_009534832.1"/>
</dbReference>
<keyword evidence="1" id="KW-0732">Signal</keyword>
<feature type="chain" id="PRO_5003472570" description="RxLR effector protein" evidence="1">
    <location>
        <begin position="25"/>
        <end position="164"/>
    </location>
</feature>
<dbReference type="EMBL" id="JH159158">
    <property type="protein sequence ID" value="EGZ10382.1"/>
    <property type="molecule type" value="Genomic_DNA"/>
</dbReference>
<sequence>MRFSFLVALVVATFVVACFNAASAKKAAKIQSVAEMMWQKTLPKLNGVNAFQKAGKVRGEANAAAAKASAVAKNWDNVITKLQAGGKLKSLDTSKKEWRTAFTQTEKAGQLKGATEAQVVKATEHAAEVVAKNPSKWRYVWKVLKITYGAAVTALIVVGLNSMF</sequence>
<evidence type="ECO:0000313" key="2">
    <source>
        <dbReference type="EMBL" id="EGZ10382.1"/>
    </source>
</evidence>
<gene>
    <name evidence="2" type="ORF">PHYSODRAFT_520811</name>
</gene>
<organism evidence="2 3">
    <name type="scientific">Phytophthora sojae (strain P6497)</name>
    <name type="common">Soybean stem and root rot agent</name>
    <name type="synonym">Phytophthora megasperma f. sp. glycines</name>
    <dbReference type="NCBI Taxonomy" id="1094619"/>
    <lineage>
        <taxon>Eukaryota</taxon>
        <taxon>Sar</taxon>
        <taxon>Stramenopiles</taxon>
        <taxon>Oomycota</taxon>
        <taxon>Peronosporomycetes</taxon>
        <taxon>Peronosporales</taxon>
        <taxon>Peronosporaceae</taxon>
        <taxon>Phytophthora</taxon>
    </lineage>
</organism>
<dbReference type="OMA" id="NWESAIV"/>
<dbReference type="InParanoid" id="G4ZZN6"/>
<evidence type="ECO:0000256" key="1">
    <source>
        <dbReference type="SAM" id="SignalP"/>
    </source>
</evidence>
<dbReference type="GeneID" id="20660338"/>
<dbReference type="PROSITE" id="PS51257">
    <property type="entry name" value="PROKAR_LIPOPROTEIN"/>
    <property type="match status" value="1"/>
</dbReference>
<evidence type="ECO:0008006" key="4">
    <source>
        <dbReference type="Google" id="ProtNLM"/>
    </source>
</evidence>
<accession>G4ZZN6</accession>
<name>G4ZZN6_PHYSP</name>
<proteinExistence type="predicted"/>
<feature type="signal peptide" evidence="1">
    <location>
        <begin position="1"/>
        <end position="24"/>
    </location>
</feature>
<keyword evidence="3" id="KW-1185">Reference proteome</keyword>
<evidence type="ECO:0000313" key="3">
    <source>
        <dbReference type="Proteomes" id="UP000002640"/>
    </source>
</evidence>
<reference evidence="2 3" key="1">
    <citation type="journal article" date="2006" name="Science">
        <title>Phytophthora genome sequences uncover evolutionary origins and mechanisms of pathogenesis.</title>
        <authorList>
            <person name="Tyler B.M."/>
            <person name="Tripathy S."/>
            <person name="Zhang X."/>
            <person name="Dehal P."/>
            <person name="Jiang R.H."/>
            <person name="Aerts A."/>
            <person name="Arredondo F.D."/>
            <person name="Baxter L."/>
            <person name="Bensasson D."/>
            <person name="Beynon J.L."/>
            <person name="Chapman J."/>
            <person name="Damasceno C.M."/>
            <person name="Dorrance A.E."/>
            <person name="Dou D."/>
            <person name="Dickerman A.W."/>
            <person name="Dubchak I.L."/>
            <person name="Garbelotto M."/>
            <person name="Gijzen M."/>
            <person name="Gordon S.G."/>
            <person name="Govers F."/>
            <person name="Grunwald N.J."/>
            <person name="Huang W."/>
            <person name="Ivors K.L."/>
            <person name="Jones R.W."/>
            <person name="Kamoun S."/>
            <person name="Krampis K."/>
            <person name="Lamour K.H."/>
            <person name="Lee M.K."/>
            <person name="McDonald W.H."/>
            <person name="Medina M."/>
            <person name="Meijer H.J."/>
            <person name="Nordberg E.K."/>
            <person name="Maclean D.J."/>
            <person name="Ospina-Giraldo M.D."/>
            <person name="Morris P.F."/>
            <person name="Phuntumart V."/>
            <person name="Putnam N.H."/>
            <person name="Rash S."/>
            <person name="Rose J.K."/>
            <person name="Sakihama Y."/>
            <person name="Salamov A.A."/>
            <person name="Savidor A."/>
            <person name="Scheuring C.F."/>
            <person name="Smith B.M."/>
            <person name="Sobral B.W."/>
            <person name="Terry A."/>
            <person name="Torto-Alalibo T.A."/>
            <person name="Win J."/>
            <person name="Xu Z."/>
            <person name="Zhang H."/>
            <person name="Grigoriev I.V."/>
            <person name="Rokhsar D.S."/>
            <person name="Boore J.L."/>
        </authorList>
    </citation>
    <scope>NUCLEOTIDE SEQUENCE [LARGE SCALE GENOMIC DNA]</scope>
    <source>
        <strain evidence="2 3">P6497</strain>
    </source>
</reference>
<protein>
    <recommendedName>
        <fullName evidence="4">RxLR effector protein</fullName>
    </recommendedName>
</protein>
<dbReference type="Proteomes" id="UP000002640">
    <property type="component" value="Unassembled WGS sequence"/>
</dbReference>
<dbReference type="SMR" id="G4ZZN6"/>
<dbReference type="KEGG" id="psoj:PHYSODRAFT_520811"/>